<feature type="region of interest" description="Disordered" evidence="3">
    <location>
        <begin position="759"/>
        <end position="826"/>
    </location>
</feature>
<feature type="domain" description="Tyrosine specific protein phosphatases" evidence="5">
    <location>
        <begin position="611"/>
        <end position="676"/>
    </location>
</feature>
<dbReference type="GO" id="GO:0033260">
    <property type="term" value="P:nuclear DNA replication"/>
    <property type="evidence" value="ECO:0007669"/>
    <property type="project" value="TreeGrafter"/>
</dbReference>
<dbReference type="PROSITE" id="PS50054">
    <property type="entry name" value="TYR_PHOSPHATASE_DUAL"/>
    <property type="match status" value="1"/>
</dbReference>
<evidence type="ECO:0000256" key="1">
    <source>
        <dbReference type="ARBA" id="ARBA00022801"/>
    </source>
</evidence>
<evidence type="ECO:0000313" key="6">
    <source>
        <dbReference type="EMBL" id="OZJ06303.1"/>
    </source>
</evidence>
<feature type="region of interest" description="Disordered" evidence="3">
    <location>
        <begin position="873"/>
        <end position="903"/>
    </location>
</feature>
<proteinExistence type="predicted"/>
<dbReference type="EMBL" id="MVBO01000004">
    <property type="protein sequence ID" value="OZJ06303.1"/>
    <property type="molecule type" value="Genomic_DNA"/>
</dbReference>
<feature type="domain" description="Tyrosine-protein phosphatase" evidence="4">
    <location>
        <begin position="964"/>
        <end position="1108"/>
    </location>
</feature>
<dbReference type="Pfam" id="PF00782">
    <property type="entry name" value="DSPc"/>
    <property type="match status" value="1"/>
</dbReference>
<evidence type="ECO:0000313" key="7">
    <source>
        <dbReference type="Proteomes" id="UP000242875"/>
    </source>
</evidence>
<feature type="region of interest" description="Disordered" evidence="3">
    <location>
        <begin position="1"/>
        <end position="52"/>
    </location>
</feature>
<feature type="compositionally biased region" description="Basic and acidic residues" evidence="3">
    <location>
        <begin position="130"/>
        <end position="149"/>
    </location>
</feature>
<dbReference type="PROSITE" id="PS50056">
    <property type="entry name" value="TYR_PHOSPHATASE_2"/>
    <property type="match status" value="2"/>
</dbReference>
<feature type="compositionally biased region" description="Polar residues" evidence="3">
    <location>
        <begin position="155"/>
        <end position="166"/>
    </location>
</feature>
<evidence type="ECO:0000259" key="4">
    <source>
        <dbReference type="PROSITE" id="PS50054"/>
    </source>
</evidence>
<dbReference type="InterPro" id="IPR029021">
    <property type="entry name" value="Prot-tyrosine_phosphatase-like"/>
</dbReference>
<protein>
    <submittedName>
        <fullName evidence="6">Uncharacterized protein</fullName>
    </submittedName>
</protein>
<dbReference type="GO" id="GO:0008138">
    <property type="term" value="F:protein tyrosine/serine/threonine phosphatase activity"/>
    <property type="evidence" value="ECO:0007669"/>
    <property type="project" value="TreeGrafter"/>
</dbReference>
<feature type="compositionally biased region" description="Acidic residues" evidence="3">
    <location>
        <begin position="894"/>
        <end position="903"/>
    </location>
</feature>
<sequence>MPPSQAIPLTTANFTNDSISTTLGKRPREVETSSSSVIGPDDSRYDPAQRQQASRVITECEYGSNCLREQNSAASSTARSAGTESQLACTTFDTNDTINIDQAIPNMNTSIAWNNVPSSQSSAASTPRSEIADPHTERHPVESHSKLEVMDSGPEDQNLSSYHHSQTTDLLFPADPREGDPDVDTVPPPNFTLWEVPSQCLTNPIHLDGDSEDDAPIYLLTASQYALLTSSYLSTPLPSNILFPWLHGVDGKNYQQNLFFGVRRCDVPKHRGLTIVYAGPENASATCNPAPTLDSPLSMSGSQIAPGKASTRKAQYGRLVGSVPLQQVLTSDLVNLLSDTLHSIALDGPVFTDTLTHEQGINLRNFRVQVGRYATISDIVVYGADELQDRASTADNTERRNEENDVELLKDYPHLSPVTLNIAKDVRKAQRKLYEKRDRDGSFGEGLFRGSGLRYRTFILTDPISKLQKEHPETVAITTDNVPINYVNFWEQEREEMRILTQAGQVTEGFWLGNTQDVPTPNDVMLGTAQSSPTEEVHLSQESDKMEILDNPQQFSICLEAHDLADMPTSSTLTLARETLNELPEGAIQQELIHLDVFASGSQILHPLQLEQFFTSLHIIFEFLADQITRMRRILLHCADGYTETSLFALCWVMWRERIRLPEAYLWIQQRRSFFVYGGDVEILRKVESWIFENYTVQSEKDEAISATVTRSNSKPLDEHQVQGLDVAQNEEPTSARLREKTTDSGVVVDVDPYTSVKRGNSMHLTVDDMSDDDGDSAMADPSSNPADGAQYFPTAESKISKDDDDEEDDSMGDLAPLQEGAPPDKRRLFDDAYISLVPQELAANPSAAVVTIQDPEASGAISAVVTGSVHKPSIETDNRTSYGSPASNHSSDNEGDGEDDTDDAMMEELNEFISAADIPVVPATEHLPTATQMRTPPPPLSAFEAESREMYPWFYSPRFEGSFPSRILPFLYLGNLNHATNPGMLRELGITHVLSVGENANVEKEQDFQLLFLDNLYDDGIDSLWNFIDQCINFVESARQSGGKCLIHCRVGVSRSATITIAYVMHHLRLPLVHAYLFVRARRLNVIIQPNLKFMYELLQYEQRLGGGRARVYWGTLSNQIHNLNMWYREG</sequence>
<dbReference type="Gene3D" id="3.90.190.10">
    <property type="entry name" value="Protein tyrosine phosphatase superfamily"/>
    <property type="match status" value="2"/>
</dbReference>
<dbReference type="PANTHER" id="PTHR47550">
    <property type="entry name" value="DUAL SPECIFICITY PROTEIN PHOSPHATASE PPS1"/>
    <property type="match status" value="1"/>
</dbReference>
<feature type="compositionally biased region" description="Polar residues" evidence="3">
    <location>
        <begin position="880"/>
        <end position="891"/>
    </location>
</feature>
<feature type="region of interest" description="Disordered" evidence="3">
    <location>
        <begin position="111"/>
        <end position="166"/>
    </location>
</feature>
<keyword evidence="7" id="KW-1185">Reference proteome</keyword>
<dbReference type="InterPro" id="IPR016130">
    <property type="entry name" value="Tyr_Pase_AS"/>
</dbReference>
<accession>A0A261Y6T3</accession>
<dbReference type="SMART" id="SM00195">
    <property type="entry name" value="DSPc"/>
    <property type="match status" value="1"/>
</dbReference>
<dbReference type="PROSITE" id="PS00383">
    <property type="entry name" value="TYR_PHOSPHATASE_1"/>
    <property type="match status" value="1"/>
</dbReference>
<dbReference type="InterPro" id="IPR053239">
    <property type="entry name" value="Dual_spec_PTase"/>
</dbReference>
<gene>
    <name evidence="6" type="ORF">BZG36_00687</name>
</gene>
<feature type="compositionally biased region" description="Acidic residues" evidence="3">
    <location>
        <begin position="803"/>
        <end position="812"/>
    </location>
</feature>
<dbReference type="PANTHER" id="PTHR47550:SF1">
    <property type="entry name" value="DUAL SPECIFICITY PROTEIN PHOSPHATASE PPS1"/>
    <property type="match status" value="1"/>
</dbReference>
<dbReference type="InterPro" id="IPR000340">
    <property type="entry name" value="Dual-sp_phosphatase_cat-dom"/>
</dbReference>
<comment type="caution">
    <text evidence="6">The sequence shown here is derived from an EMBL/GenBank/DDBJ whole genome shotgun (WGS) entry which is preliminary data.</text>
</comment>
<dbReference type="InterPro" id="IPR000387">
    <property type="entry name" value="Tyr_Pase_dom"/>
</dbReference>
<name>A0A261Y6T3_9FUNG</name>
<evidence type="ECO:0000259" key="5">
    <source>
        <dbReference type="PROSITE" id="PS50056"/>
    </source>
</evidence>
<dbReference type="InterPro" id="IPR020422">
    <property type="entry name" value="TYR_PHOSPHATASE_DUAL_dom"/>
</dbReference>
<feature type="region of interest" description="Disordered" evidence="3">
    <location>
        <begin position="709"/>
        <end position="745"/>
    </location>
</feature>
<feature type="domain" description="Tyrosine specific protein phosphatases" evidence="5">
    <location>
        <begin position="1026"/>
        <end position="1095"/>
    </location>
</feature>
<dbReference type="GO" id="GO:0005634">
    <property type="term" value="C:nucleus"/>
    <property type="evidence" value="ECO:0007669"/>
    <property type="project" value="GOC"/>
</dbReference>
<organism evidence="6 7">
    <name type="scientific">Bifiguratus adelaidae</name>
    <dbReference type="NCBI Taxonomy" id="1938954"/>
    <lineage>
        <taxon>Eukaryota</taxon>
        <taxon>Fungi</taxon>
        <taxon>Fungi incertae sedis</taxon>
        <taxon>Mucoromycota</taxon>
        <taxon>Mucoromycotina</taxon>
        <taxon>Endogonomycetes</taxon>
        <taxon>Endogonales</taxon>
        <taxon>Endogonales incertae sedis</taxon>
        <taxon>Bifiguratus</taxon>
    </lineage>
</organism>
<dbReference type="OrthoDB" id="273181at2759"/>
<reference evidence="6 7" key="1">
    <citation type="journal article" date="2017" name="Mycologia">
        <title>Bifiguratus adelaidae, gen. et sp. nov., a new member of Mucoromycotina in endophytic and soil-dwelling habitats.</title>
        <authorList>
            <person name="Torres-Cruz T.J."/>
            <person name="Billingsley Tobias T.L."/>
            <person name="Almatruk M."/>
            <person name="Hesse C."/>
            <person name="Kuske C.R."/>
            <person name="Desiro A."/>
            <person name="Benucci G.M."/>
            <person name="Bonito G."/>
            <person name="Stajich J.E."/>
            <person name="Dunlap C."/>
            <person name="Arnold A.E."/>
            <person name="Porras-Alfaro A."/>
        </authorList>
    </citation>
    <scope>NUCLEOTIDE SEQUENCE [LARGE SCALE GENOMIC DNA]</scope>
    <source>
        <strain evidence="6 7">AZ0501</strain>
    </source>
</reference>
<dbReference type="SUPFAM" id="SSF52799">
    <property type="entry name" value="(Phosphotyrosine protein) phosphatases II"/>
    <property type="match status" value="2"/>
</dbReference>
<evidence type="ECO:0000256" key="2">
    <source>
        <dbReference type="ARBA" id="ARBA00022912"/>
    </source>
</evidence>
<dbReference type="AlphaFoldDB" id="A0A261Y6T3"/>
<keyword evidence="1" id="KW-0378">Hydrolase</keyword>
<keyword evidence="2" id="KW-0904">Protein phosphatase</keyword>
<feature type="compositionally biased region" description="Polar residues" evidence="3">
    <location>
        <begin position="7"/>
        <end position="23"/>
    </location>
</feature>
<dbReference type="Proteomes" id="UP000242875">
    <property type="component" value="Unassembled WGS sequence"/>
</dbReference>
<evidence type="ECO:0000256" key="3">
    <source>
        <dbReference type="SAM" id="MobiDB-lite"/>
    </source>
</evidence>